<dbReference type="CDD" id="cd00947">
    <property type="entry name" value="TBP_aldolase_IIB"/>
    <property type="match status" value="1"/>
</dbReference>
<protein>
    <submittedName>
        <fullName evidence="1">Ketose-bisphosphate aldolase</fullName>
    </submittedName>
</protein>
<dbReference type="PANTHER" id="PTHR30304:SF0">
    <property type="entry name" value="D-TAGATOSE-1,6-BISPHOSPHATE ALDOLASE SUBUNIT GATY-RELATED"/>
    <property type="match status" value="1"/>
</dbReference>
<dbReference type="Pfam" id="PF01116">
    <property type="entry name" value="F_bP_aldolase"/>
    <property type="match status" value="1"/>
</dbReference>
<dbReference type="InterPro" id="IPR050246">
    <property type="entry name" value="Class_II_FBP_aldolase"/>
</dbReference>
<gene>
    <name evidence="1" type="ORF">FHK82_08745</name>
</gene>
<dbReference type="Proteomes" id="UP000317355">
    <property type="component" value="Unassembled WGS sequence"/>
</dbReference>
<dbReference type="InterPro" id="IPR013785">
    <property type="entry name" value="Aldolase_TIM"/>
</dbReference>
<dbReference type="SUPFAM" id="SSF51569">
    <property type="entry name" value="Aldolase"/>
    <property type="match status" value="1"/>
</dbReference>
<dbReference type="GO" id="GO:0005975">
    <property type="term" value="P:carbohydrate metabolic process"/>
    <property type="evidence" value="ECO:0007669"/>
    <property type="project" value="InterPro"/>
</dbReference>
<proteinExistence type="predicted"/>
<comment type="caution">
    <text evidence="1">The sequence shown here is derived from an EMBL/GenBank/DDBJ whole genome shotgun (WGS) entry which is preliminary data.</text>
</comment>
<sequence length="386" mass="43117">MALVQMHDMLRHAYENKYAVGSFDVVSMDFLQGVINAAEQCRAPVILGLAEPYSDHFDMELLATAVESAARRSSVPVAIHYDHGSSVEGVIRGIRHGCNGVMIDASDRSLDENIATTKEVVQIAHACGVPVEAELGYVPDNGNDLIFTTVDEARGFVRLTGVDFLAVSIGTVHGRFKGKPRLDYPRLRHINEALQIPLVLHGSSGLSDDQLHRLIANGIAKVNCFTAITDRAVELLRRNARSKDEGYMKLVTGIHEEMEKEATRLMRIWGCAGRAAEVMEQCHPWQGVDYVLKFNLPDVDSDEMAIITRRGRQIMLQIPGVREIKVSETLNGNNTSPQYCWQVSLASVEVVEYLKQHPEFIKFTRRYINDRATNLTNTIYRINQIG</sequence>
<dbReference type="GO" id="GO:0016832">
    <property type="term" value="F:aldehyde-lyase activity"/>
    <property type="evidence" value="ECO:0007669"/>
    <property type="project" value="InterPro"/>
</dbReference>
<dbReference type="AlphaFoldDB" id="A0A558D2I9"/>
<evidence type="ECO:0000313" key="2">
    <source>
        <dbReference type="Proteomes" id="UP000317355"/>
    </source>
</evidence>
<dbReference type="PANTHER" id="PTHR30304">
    <property type="entry name" value="D-TAGATOSE-1,6-BISPHOSPHATE ALDOLASE"/>
    <property type="match status" value="1"/>
</dbReference>
<dbReference type="EMBL" id="VMRY01000035">
    <property type="protein sequence ID" value="TVT55244.1"/>
    <property type="molecule type" value="Genomic_DNA"/>
</dbReference>
<dbReference type="InterPro" id="IPR000771">
    <property type="entry name" value="FBA_II"/>
</dbReference>
<dbReference type="GO" id="GO:0008270">
    <property type="term" value="F:zinc ion binding"/>
    <property type="evidence" value="ECO:0007669"/>
    <property type="project" value="InterPro"/>
</dbReference>
<dbReference type="NCBIfam" id="TIGR00167">
    <property type="entry name" value="cbbA"/>
    <property type="match status" value="1"/>
</dbReference>
<dbReference type="Gene3D" id="3.20.20.70">
    <property type="entry name" value="Aldolase class I"/>
    <property type="match status" value="1"/>
</dbReference>
<organism evidence="1 2">
    <name type="scientific">Sedimenticola thiotaurini</name>
    <dbReference type="NCBI Taxonomy" id="1543721"/>
    <lineage>
        <taxon>Bacteria</taxon>
        <taxon>Pseudomonadati</taxon>
        <taxon>Pseudomonadota</taxon>
        <taxon>Gammaproteobacteria</taxon>
        <taxon>Chromatiales</taxon>
        <taxon>Sedimenticolaceae</taxon>
        <taxon>Sedimenticola</taxon>
    </lineage>
</organism>
<accession>A0A558D2I9</accession>
<name>A0A558D2I9_9GAMM</name>
<evidence type="ECO:0000313" key="1">
    <source>
        <dbReference type="EMBL" id="TVT55244.1"/>
    </source>
</evidence>
<reference evidence="1 2" key="1">
    <citation type="submission" date="2019-07" db="EMBL/GenBank/DDBJ databases">
        <title>The pathways for chlorine oxyanion respiration interact through the shared metabolite chlorate.</title>
        <authorList>
            <person name="Barnum T.P."/>
            <person name="Cheng Y."/>
            <person name="Hill K.A."/>
            <person name="Lucas L.N."/>
            <person name="Carlson H.K."/>
            <person name="Coates J.D."/>
        </authorList>
    </citation>
    <scope>NUCLEOTIDE SEQUENCE [LARGE SCALE GENOMIC DNA]</scope>
    <source>
        <strain evidence="1">BK-3</strain>
    </source>
</reference>